<dbReference type="EMBL" id="JBHSKG010000011">
    <property type="protein sequence ID" value="MFC5140576.1"/>
    <property type="molecule type" value="Genomic_DNA"/>
</dbReference>
<organism evidence="3 4">
    <name type="scientific">Actinomycetospora rhizophila</name>
    <dbReference type="NCBI Taxonomy" id="1416876"/>
    <lineage>
        <taxon>Bacteria</taxon>
        <taxon>Bacillati</taxon>
        <taxon>Actinomycetota</taxon>
        <taxon>Actinomycetes</taxon>
        <taxon>Pseudonocardiales</taxon>
        <taxon>Pseudonocardiaceae</taxon>
        <taxon>Actinomycetospora</taxon>
    </lineage>
</organism>
<keyword evidence="2" id="KW-0472">Membrane</keyword>
<dbReference type="Proteomes" id="UP001596175">
    <property type="component" value="Unassembled WGS sequence"/>
</dbReference>
<evidence type="ECO:0000256" key="1">
    <source>
        <dbReference type="SAM" id="MobiDB-lite"/>
    </source>
</evidence>
<proteinExistence type="predicted"/>
<feature type="region of interest" description="Disordered" evidence="1">
    <location>
        <begin position="1"/>
        <end position="24"/>
    </location>
</feature>
<sequence>MSRHSTDDELDGVAVDDAPTGPIRVPAPRVALVTLKPADVIPPAAPSTSSERVDGAPAAITAPDATPPWSPEDRARAWVDAPGTFARTDGIPLPRIQPPRLLASGPADAWGPWPADPDLARPRSMPLPVVAPPAPARRSTSALLISTIVLLVAVLAALGVALVRPDLLGLSATSPFATGGEPAAQVVPGTR</sequence>
<keyword evidence="2" id="KW-0812">Transmembrane</keyword>
<evidence type="ECO:0000313" key="4">
    <source>
        <dbReference type="Proteomes" id="UP001596175"/>
    </source>
</evidence>
<comment type="caution">
    <text evidence="3">The sequence shown here is derived from an EMBL/GenBank/DDBJ whole genome shotgun (WGS) entry which is preliminary data.</text>
</comment>
<protein>
    <submittedName>
        <fullName evidence="3">Uncharacterized protein</fullName>
    </submittedName>
</protein>
<dbReference type="RefSeq" id="WP_378022739.1">
    <property type="nucleotide sequence ID" value="NZ_JBHSKG010000011.1"/>
</dbReference>
<keyword evidence="4" id="KW-1185">Reference proteome</keyword>
<accession>A0ABV9ZG82</accession>
<evidence type="ECO:0000313" key="3">
    <source>
        <dbReference type="EMBL" id="MFC5140576.1"/>
    </source>
</evidence>
<keyword evidence="2" id="KW-1133">Transmembrane helix</keyword>
<gene>
    <name evidence="3" type="ORF">ACFPK1_20230</name>
</gene>
<name>A0ABV9ZG82_9PSEU</name>
<feature type="transmembrane region" description="Helical" evidence="2">
    <location>
        <begin position="142"/>
        <end position="163"/>
    </location>
</feature>
<reference evidence="4" key="1">
    <citation type="journal article" date="2019" name="Int. J. Syst. Evol. Microbiol.">
        <title>The Global Catalogue of Microorganisms (GCM) 10K type strain sequencing project: providing services to taxonomists for standard genome sequencing and annotation.</title>
        <authorList>
            <consortium name="The Broad Institute Genomics Platform"/>
            <consortium name="The Broad Institute Genome Sequencing Center for Infectious Disease"/>
            <person name="Wu L."/>
            <person name="Ma J."/>
        </authorList>
    </citation>
    <scope>NUCLEOTIDE SEQUENCE [LARGE SCALE GENOMIC DNA]</scope>
    <source>
        <strain evidence="4">XZYJ18</strain>
    </source>
</reference>
<evidence type="ECO:0000256" key="2">
    <source>
        <dbReference type="SAM" id="Phobius"/>
    </source>
</evidence>